<name>A0A232EFP4_9HYME</name>
<evidence type="ECO:0000256" key="3">
    <source>
        <dbReference type="ARBA" id="ARBA00022690"/>
    </source>
</evidence>
<evidence type="ECO:0000256" key="2">
    <source>
        <dbReference type="ARBA" id="ARBA00022525"/>
    </source>
</evidence>
<keyword evidence="11" id="KW-1185">Reference proteome</keyword>
<feature type="domain" description="Pacifastin" evidence="9">
    <location>
        <begin position="34"/>
        <end position="69"/>
    </location>
</feature>
<evidence type="ECO:0000259" key="9">
    <source>
        <dbReference type="PROSITE" id="PS51446"/>
    </source>
</evidence>
<comment type="subcellular location">
    <subcellularLocation>
        <location evidence="1">Secreted</location>
    </subcellularLocation>
</comment>
<keyword evidence="5 7" id="KW-1015">Disulfide bond</keyword>
<evidence type="ECO:0000313" key="10">
    <source>
        <dbReference type="EMBL" id="OXU17185.1"/>
    </source>
</evidence>
<feature type="disulfide bond" evidence="7">
    <location>
        <begin position="37"/>
        <end position="52"/>
    </location>
</feature>
<evidence type="ECO:0000256" key="1">
    <source>
        <dbReference type="ARBA" id="ARBA00004613"/>
    </source>
</evidence>
<sequence length="424" mass="47055">MSALHHRLFPSVQLLFIFIGCISAAVVRFGNEEEMICIPNATFHIDCNRCKCSSSGMSIGCTDWTCATLQIPHDLLLNLTLDCHPGEIFLYNYHKCLCTGSKQAMCTSAHNELAQNLRPTSGSIISSGNSPGKCTPGLVFKNKCDTCICGDDARAACLGTGCIRHADRRRFEDLDSNYPHRKSTSSEKLCVPYSVFSLDCNQCVCSEDGLSMSCDSYPCLGVEMRDEQMLNITFQCEANSSFLYNGYECLCSSRGKTALCSLAQYDKSKEFREAGRKVYAIADFVELCTPGMVFKDRCNLCICGADEKAACVGIDCDLSWKYGRASEEEKAQGVTERITGMPAPRYNRRVATASVDANEKFEPYHRYISCVPRTFLFRNCTLCFCTDVPSVAVCWDYKGEKCAKTQKLVDQQNNAVNNDPNGVW</sequence>
<evidence type="ECO:0000256" key="7">
    <source>
        <dbReference type="PROSITE-ProRule" id="PRU00776"/>
    </source>
</evidence>
<dbReference type="STRING" id="543379.A0A232EFP4"/>
<keyword evidence="3 7" id="KW-0646">Protease inhibitor</keyword>
<dbReference type="EMBL" id="NNAY01004955">
    <property type="protein sequence ID" value="OXU17185.1"/>
    <property type="molecule type" value="Genomic_DNA"/>
</dbReference>
<feature type="signal peptide" evidence="8">
    <location>
        <begin position="1"/>
        <end position="24"/>
    </location>
</feature>
<keyword evidence="8" id="KW-0732">Signal</keyword>
<comment type="similarity">
    <text evidence="6 7">Belongs to the protease inhibitor I19 family.</text>
</comment>
<dbReference type="AlphaFoldDB" id="A0A232EFP4"/>
<dbReference type="Pfam" id="PF05375">
    <property type="entry name" value="Pacifastin_I"/>
    <property type="match status" value="1"/>
</dbReference>
<dbReference type="PROSITE" id="PS51446">
    <property type="entry name" value="PACIFASTIN"/>
    <property type="match status" value="1"/>
</dbReference>
<reference evidence="10 11" key="1">
    <citation type="journal article" date="2017" name="Curr. Biol.">
        <title>The Evolution of Venom by Co-option of Single-Copy Genes.</title>
        <authorList>
            <person name="Martinson E.O."/>
            <person name="Mrinalini"/>
            <person name="Kelkar Y.D."/>
            <person name="Chang C.H."/>
            <person name="Werren J.H."/>
        </authorList>
    </citation>
    <scope>NUCLEOTIDE SEQUENCE [LARGE SCALE GENOMIC DNA]</scope>
    <source>
        <strain evidence="10 11">Alberta</strain>
        <tissue evidence="10">Whole body</tissue>
    </source>
</reference>
<evidence type="ECO:0000256" key="5">
    <source>
        <dbReference type="ARBA" id="ARBA00023157"/>
    </source>
</evidence>
<organism evidence="10 11">
    <name type="scientific">Trichomalopsis sarcophagae</name>
    <dbReference type="NCBI Taxonomy" id="543379"/>
    <lineage>
        <taxon>Eukaryota</taxon>
        <taxon>Metazoa</taxon>
        <taxon>Ecdysozoa</taxon>
        <taxon>Arthropoda</taxon>
        <taxon>Hexapoda</taxon>
        <taxon>Insecta</taxon>
        <taxon>Pterygota</taxon>
        <taxon>Neoptera</taxon>
        <taxon>Endopterygota</taxon>
        <taxon>Hymenoptera</taxon>
        <taxon>Apocrita</taxon>
        <taxon>Proctotrupomorpha</taxon>
        <taxon>Chalcidoidea</taxon>
        <taxon>Pteromalidae</taxon>
        <taxon>Pteromalinae</taxon>
        <taxon>Trichomalopsis</taxon>
    </lineage>
</organism>
<keyword evidence="4 7" id="KW-0722">Serine protease inhibitor</keyword>
<dbReference type="SUPFAM" id="SSF57283">
    <property type="entry name" value="PMP inhibitors"/>
    <property type="match status" value="4"/>
</dbReference>
<keyword evidence="2" id="KW-0964">Secreted</keyword>
<dbReference type="InterPro" id="IPR036201">
    <property type="entry name" value="Pacifastin_dom_sf"/>
</dbReference>
<evidence type="ECO:0000256" key="4">
    <source>
        <dbReference type="ARBA" id="ARBA00022900"/>
    </source>
</evidence>
<comment type="caution">
    <text evidence="10">The sequence shown here is derived from an EMBL/GenBank/DDBJ whole genome shotgun (WGS) entry which is preliminary data.</text>
</comment>
<gene>
    <name evidence="10" type="ORF">TSAR_001783</name>
</gene>
<dbReference type="GO" id="GO:0005576">
    <property type="term" value="C:extracellular region"/>
    <property type="evidence" value="ECO:0007669"/>
    <property type="project" value="UniProtKB-SubCell"/>
</dbReference>
<dbReference type="GO" id="GO:0004867">
    <property type="term" value="F:serine-type endopeptidase inhibitor activity"/>
    <property type="evidence" value="ECO:0007669"/>
    <property type="project" value="UniProtKB-UniRule"/>
</dbReference>
<feature type="chain" id="PRO_5011991521" description="Pacifastin domain-containing protein" evidence="8">
    <location>
        <begin position="25"/>
        <end position="424"/>
    </location>
</feature>
<proteinExistence type="inferred from homology"/>
<dbReference type="Proteomes" id="UP000215335">
    <property type="component" value="Unassembled WGS sequence"/>
</dbReference>
<protein>
    <recommendedName>
        <fullName evidence="9">Pacifastin domain-containing protein</fullName>
    </recommendedName>
</protein>
<evidence type="ECO:0000313" key="11">
    <source>
        <dbReference type="Proteomes" id="UP000215335"/>
    </source>
</evidence>
<evidence type="ECO:0000256" key="8">
    <source>
        <dbReference type="SAM" id="SignalP"/>
    </source>
</evidence>
<accession>A0A232EFP4</accession>
<dbReference type="InterPro" id="IPR008037">
    <property type="entry name" value="Pacifastin_dom"/>
</dbReference>
<dbReference type="PROSITE" id="PS51257">
    <property type="entry name" value="PROKAR_LIPOPROTEIN"/>
    <property type="match status" value="1"/>
</dbReference>
<evidence type="ECO:0000256" key="6">
    <source>
        <dbReference type="ARBA" id="ARBA00029459"/>
    </source>
</evidence>
<comment type="caution">
    <text evidence="7">Lacks conserved residue(s) required for the propagation of feature annotation.</text>
</comment>